<feature type="binding site" evidence="11">
    <location>
        <position position="314"/>
    </location>
    <ligand>
        <name>NAD(+)</name>
        <dbReference type="ChEBI" id="CHEBI:57540"/>
    </ligand>
</feature>
<keyword evidence="5 8" id="KW-0560">Oxidoreductase</keyword>
<evidence type="ECO:0000313" key="14">
    <source>
        <dbReference type="Proteomes" id="UP000199034"/>
    </source>
</evidence>
<evidence type="ECO:0000256" key="1">
    <source>
        <dbReference type="ARBA" id="ARBA00004701"/>
    </source>
</evidence>
<feature type="active site" description="Nucleophile" evidence="9">
    <location>
        <position position="253"/>
    </location>
</feature>
<feature type="binding site" evidence="11">
    <location>
        <position position="83"/>
    </location>
    <ligand>
        <name>NAD(+)</name>
        <dbReference type="ChEBI" id="CHEBI:57540"/>
    </ligand>
</feature>
<dbReference type="GO" id="GO:0000271">
    <property type="term" value="P:polysaccharide biosynthetic process"/>
    <property type="evidence" value="ECO:0007669"/>
    <property type="project" value="InterPro"/>
</dbReference>
<comment type="similarity">
    <text evidence="2 8">Belongs to the UDP-glucose/GDP-mannose dehydrogenase family.</text>
</comment>
<evidence type="ECO:0000256" key="6">
    <source>
        <dbReference type="ARBA" id="ARBA00023027"/>
    </source>
</evidence>
<feature type="binding site" evidence="10">
    <location>
        <begin position="242"/>
        <end position="246"/>
    </location>
    <ligand>
        <name>substrate</name>
    </ligand>
</feature>
<dbReference type="InterPro" id="IPR008927">
    <property type="entry name" value="6-PGluconate_DH-like_C_sf"/>
</dbReference>
<evidence type="ECO:0000313" key="13">
    <source>
        <dbReference type="EMBL" id="SDE19671.1"/>
    </source>
</evidence>
<evidence type="ECO:0000256" key="10">
    <source>
        <dbReference type="PIRSR" id="PIRSR500134-2"/>
    </source>
</evidence>
<sequence length="388" mass="43309">MKIAIAGIGYVGLSNAVVLAQRHEVRAIDLDAEKVAMVNRRESPLEDAELVEYLAERPLQLVATLDKHEAYAGVELVVIATPTDYDERTNYFNTGSVEAVIRDVLELAPDATMVVKSTVPVGFTARMREEHPDAHLIFSPEFLREGRALWDNLHPSRIVVGDKGPRGRAFADLLVEGSEDDDVPVLLTDSTEAEAIKLFANTYLALRVAYFNELDTYALTHGLDSAQIIEGVGLDPRIGSHYNNPSFGYGGYCLPKDTKQLQANYRDVPQNLISAIVDANTTRKDFIATDILRRNPRTVGIYRLIMKAGSDNFRMSSIQGVMKRLKAKGVEVVVYEPALEDDLFFNSEVVRDLDEFKKRSDVIVANRRTDVLADVADRVYTRDIYGRD</sequence>
<dbReference type="EC" id="1.1.1.22" evidence="3 8"/>
<name>A0A1G7AY23_9ACTN</name>
<dbReference type="OrthoDB" id="5193947at2"/>
<evidence type="ECO:0000256" key="4">
    <source>
        <dbReference type="ARBA" id="ARBA00015132"/>
    </source>
</evidence>
<dbReference type="InterPro" id="IPR013328">
    <property type="entry name" value="6PGD_dom2"/>
</dbReference>
<feature type="binding site" evidence="10">
    <location>
        <position position="250"/>
    </location>
    <ligand>
        <name>substrate</name>
    </ligand>
</feature>
<dbReference type="PIRSF" id="PIRSF000124">
    <property type="entry name" value="UDPglc_GDPman_dh"/>
    <property type="match status" value="1"/>
</dbReference>
<dbReference type="InterPro" id="IPR017476">
    <property type="entry name" value="UDP-Glc/GDP-Man"/>
</dbReference>
<dbReference type="InterPro" id="IPR036291">
    <property type="entry name" value="NAD(P)-bd_dom_sf"/>
</dbReference>
<proteinExistence type="inferred from homology"/>
<protein>
    <recommendedName>
        <fullName evidence="4 8">UDP-glucose 6-dehydrogenase</fullName>
        <ecNumber evidence="3 8">1.1.1.22</ecNumber>
    </recommendedName>
</protein>
<feature type="binding site" evidence="11">
    <location>
        <position position="145"/>
    </location>
    <ligand>
        <name>NAD(+)</name>
        <dbReference type="ChEBI" id="CHEBI:57540"/>
    </ligand>
</feature>
<evidence type="ECO:0000256" key="7">
    <source>
        <dbReference type="ARBA" id="ARBA00047473"/>
    </source>
</evidence>
<dbReference type="Pfam" id="PF03721">
    <property type="entry name" value="UDPG_MGDP_dh_N"/>
    <property type="match status" value="1"/>
</dbReference>
<dbReference type="InterPro" id="IPR028357">
    <property type="entry name" value="UDPglc_DH_bac"/>
</dbReference>
<feature type="binding site" evidence="11">
    <location>
        <position position="29"/>
    </location>
    <ligand>
        <name>NAD(+)</name>
        <dbReference type="ChEBI" id="CHEBI:57540"/>
    </ligand>
</feature>
<dbReference type="RefSeq" id="WP_090860736.1">
    <property type="nucleotide sequence ID" value="NZ_FMZM01000016.1"/>
</dbReference>
<keyword evidence="6 8" id="KW-0520">NAD</keyword>
<feature type="binding site" evidence="10">
    <location>
        <begin position="142"/>
        <end position="145"/>
    </location>
    <ligand>
        <name>substrate</name>
    </ligand>
</feature>
<dbReference type="PIRSF" id="PIRSF500134">
    <property type="entry name" value="UDPglc_DH_bac"/>
    <property type="match status" value="1"/>
</dbReference>
<dbReference type="Proteomes" id="UP000199034">
    <property type="component" value="Unassembled WGS sequence"/>
</dbReference>
<dbReference type="EMBL" id="FMZM01000016">
    <property type="protein sequence ID" value="SDE19671.1"/>
    <property type="molecule type" value="Genomic_DNA"/>
</dbReference>
<evidence type="ECO:0000256" key="3">
    <source>
        <dbReference type="ARBA" id="ARBA00012954"/>
    </source>
</evidence>
<dbReference type="GO" id="GO:0003979">
    <property type="term" value="F:UDP-glucose 6-dehydrogenase activity"/>
    <property type="evidence" value="ECO:0007669"/>
    <property type="project" value="UniProtKB-EC"/>
</dbReference>
<evidence type="ECO:0000256" key="8">
    <source>
        <dbReference type="PIRNR" id="PIRNR000124"/>
    </source>
</evidence>
<evidence type="ECO:0000256" key="9">
    <source>
        <dbReference type="PIRSR" id="PIRSR500134-1"/>
    </source>
</evidence>
<dbReference type="InterPro" id="IPR036220">
    <property type="entry name" value="UDP-Glc/GDP-Man_DH_C_sf"/>
</dbReference>
<dbReference type="SUPFAM" id="SSF51735">
    <property type="entry name" value="NAD(P)-binding Rossmann-fold domains"/>
    <property type="match status" value="1"/>
</dbReference>
<evidence type="ECO:0000256" key="11">
    <source>
        <dbReference type="PIRSR" id="PIRSR500134-3"/>
    </source>
</evidence>
<dbReference type="SUPFAM" id="SSF48179">
    <property type="entry name" value="6-phosphogluconate dehydrogenase C-terminal domain-like"/>
    <property type="match status" value="1"/>
</dbReference>
<feature type="binding site" evidence="11">
    <location>
        <position position="118"/>
    </location>
    <ligand>
        <name>NAD(+)</name>
        <dbReference type="ChEBI" id="CHEBI:57540"/>
    </ligand>
</feature>
<organism evidence="13 14">
    <name type="scientific">Nocardioides lianchengensis</name>
    <dbReference type="NCBI Taxonomy" id="1045774"/>
    <lineage>
        <taxon>Bacteria</taxon>
        <taxon>Bacillati</taxon>
        <taxon>Actinomycetota</taxon>
        <taxon>Actinomycetes</taxon>
        <taxon>Propionibacteriales</taxon>
        <taxon>Nocardioidaceae</taxon>
        <taxon>Nocardioides</taxon>
    </lineage>
</organism>
<dbReference type="InterPro" id="IPR014027">
    <property type="entry name" value="UDP-Glc/GDP-Man_DH_C"/>
</dbReference>
<dbReference type="InterPro" id="IPR014026">
    <property type="entry name" value="UDP-Glc/GDP-Man_DH_dimer"/>
</dbReference>
<dbReference type="SMART" id="SM00984">
    <property type="entry name" value="UDPG_MGDP_dh_C"/>
    <property type="match status" value="1"/>
</dbReference>
<dbReference type="UniPathway" id="UPA00038">
    <property type="reaction ID" value="UER00491"/>
</dbReference>
<dbReference type="PANTHER" id="PTHR43750">
    <property type="entry name" value="UDP-GLUCOSE 6-DEHYDROGENASE TUAD"/>
    <property type="match status" value="1"/>
</dbReference>
<dbReference type="GO" id="GO:0051287">
    <property type="term" value="F:NAD binding"/>
    <property type="evidence" value="ECO:0007669"/>
    <property type="project" value="InterPro"/>
</dbReference>
<dbReference type="STRING" id="1045774.SAMN05421872_116122"/>
<feature type="binding site" evidence="10">
    <location>
        <position position="388"/>
    </location>
    <ligand>
        <name>substrate</name>
    </ligand>
</feature>
<feature type="domain" description="UDP-glucose/GDP-mannose dehydrogenase C-terminal" evidence="12">
    <location>
        <begin position="300"/>
        <end position="387"/>
    </location>
</feature>
<feature type="binding site" evidence="10">
    <location>
        <position position="306"/>
    </location>
    <ligand>
        <name>substrate</name>
    </ligand>
</feature>
<evidence type="ECO:0000256" key="2">
    <source>
        <dbReference type="ARBA" id="ARBA00006601"/>
    </source>
</evidence>
<dbReference type="Pfam" id="PF03720">
    <property type="entry name" value="UDPG_MGDP_dh_C"/>
    <property type="match status" value="1"/>
</dbReference>
<dbReference type="NCBIfam" id="TIGR03026">
    <property type="entry name" value="NDP-sugDHase"/>
    <property type="match status" value="1"/>
</dbReference>
<dbReference type="GO" id="GO:0006065">
    <property type="term" value="P:UDP-glucuronate biosynthetic process"/>
    <property type="evidence" value="ECO:0007669"/>
    <property type="project" value="UniProtKB-UniPathway"/>
</dbReference>
<evidence type="ECO:0000256" key="5">
    <source>
        <dbReference type="ARBA" id="ARBA00023002"/>
    </source>
</evidence>
<accession>A0A1G7AY23</accession>
<feature type="binding site" evidence="10">
    <location>
        <position position="307"/>
    </location>
    <ligand>
        <name>substrate</name>
    </ligand>
</feature>
<gene>
    <name evidence="13" type="ORF">SAMN05421872_116122</name>
</gene>
<dbReference type="Gene3D" id="3.40.50.720">
    <property type="entry name" value="NAD(P)-binding Rossmann-like Domain"/>
    <property type="match status" value="2"/>
</dbReference>
<dbReference type="Pfam" id="PF00984">
    <property type="entry name" value="UDPG_MGDP_dh"/>
    <property type="match status" value="1"/>
</dbReference>
<feature type="binding site" evidence="11">
    <location>
        <position position="256"/>
    </location>
    <ligand>
        <name>NAD(+)</name>
        <dbReference type="ChEBI" id="CHEBI:57540"/>
    </ligand>
</feature>
<dbReference type="SUPFAM" id="SSF52413">
    <property type="entry name" value="UDP-glucose/GDP-mannose dehydrogenase C-terminal domain"/>
    <property type="match status" value="1"/>
</dbReference>
<reference evidence="13 14" key="1">
    <citation type="submission" date="2016-10" db="EMBL/GenBank/DDBJ databases">
        <authorList>
            <person name="de Groot N.N."/>
        </authorList>
    </citation>
    <scope>NUCLEOTIDE SEQUENCE [LARGE SCALE GENOMIC DNA]</scope>
    <source>
        <strain evidence="13 14">CGMCC 4.6858</strain>
    </source>
</reference>
<dbReference type="Gene3D" id="1.10.1040.10">
    <property type="entry name" value="N-(1-d-carboxylethyl)-l-norvaline Dehydrogenase, domain 2"/>
    <property type="match status" value="1"/>
</dbReference>
<keyword evidence="14" id="KW-1185">Reference proteome</keyword>
<dbReference type="InterPro" id="IPR001732">
    <property type="entry name" value="UDP-Glc/GDP-Man_DH_N"/>
</dbReference>
<evidence type="ECO:0000259" key="12">
    <source>
        <dbReference type="SMART" id="SM00984"/>
    </source>
</evidence>
<comment type="catalytic activity">
    <reaction evidence="7 8">
        <text>UDP-alpha-D-glucose + 2 NAD(+) + H2O = UDP-alpha-D-glucuronate + 2 NADH + 3 H(+)</text>
        <dbReference type="Rhea" id="RHEA:23596"/>
        <dbReference type="ChEBI" id="CHEBI:15377"/>
        <dbReference type="ChEBI" id="CHEBI:15378"/>
        <dbReference type="ChEBI" id="CHEBI:57540"/>
        <dbReference type="ChEBI" id="CHEBI:57945"/>
        <dbReference type="ChEBI" id="CHEBI:58052"/>
        <dbReference type="ChEBI" id="CHEBI:58885"/>
        <dbReference type="EC" id="1.1.1.22"/>
    </reaction>
</comment>
<feature type="binding site" evidence="10">
    <location>
        <position position="197"/>
    </location>
    <ligand>
        <name>substrate</name>
    </ligand>
</feature>
<feature type="binding site" evidence="11">
    <location>
        <position position="34"/>
    </location>
    <ligand>
        <name>NAD(+)</name>
        <dbReference type="ChEBI" id="CHEBI:57540"/>
    </ligand>
</feature>
<dbReference type="AlphaFoldDB" id="A0A1G7AY23"/>
<comment type="pathway">
    <text evidence="1">Nucleotide-sugar biosynthesis; UDP-alpha-D-glucuronate biosynthesis; UDP-alpha-D-glucuronate from UDP-alpha-D-glucose: step 1/1.</text>
</comment>
<dbReference type="PANTHER" id="PTHR43750:SF2">
    <property type="entry name" value="UDP-GLUCOSE 6-DEHYDROGENASE"/>
    <property type="match status" value="1"/>
</dbReference>